<proteinExistence type="predicted"/>
<name>A0ABQ5GLU5_9ASTR</name>
<dbReference type="EMBL" id="BQNB010018578">
    <property type="protein sequence ID" value="GJT75942.1"/>
    <property type="molecule type" value="Genomic_DNA"/>
</dbReference>
<evidence type="ECO:0008006" key="3">
    <source>
        <dbReference type="Google" id="ProtNLM"/>
    </source>
</evidence>
<keyword evidence="2" id="KW-1185">Reference proteome</keyword>
<dbReference type="Proteomes" id="UP001151760">
    <property type="component" value="Unassembled WGS sequence"/>
</dbReference>
<reference evidence="1" key="2">
    <citation type="submission" date="2022-01" db="EMBL/GenBank/DDBJ databases">
        <authorList>
            <person name="Yamashiro T."/>
            <person name="Shiraishi A."/>
            <person name="Satake H."/>
            <person name="Nakayama K."/>
        </authorList>
    </citation>
    <scope>NUCLEOTIDE SEQUENCE</scope>
</reference>
<evidence type="ECO:0000313" key="2">
    <source>
        <dbReference type="Proteomes" id="UP001151760"/>
    </source>
</evidence>
<evidence type="ECO:0000313" key="1">
    <source>
        <dbReference type="EMBL" id="GJT75942.1"/>
    </source>
</evidence>
<organism evidence="1 2">
    <name type="scientific">Tanacetum coccineum</name>
    <dbReference type="NCBI Taxonomy" id="301880"/>
    <lineage>
        <taxon>Eukaryota</taxon>
        <taxon>Viridiplantae</taxon>
        <taxon>Streptophyta</taxon>
        <taxon>Embryophyta</taxon>
        <taxon>Tracheophyta</taxon>
        <taxon>Spermatophyta</taxon>
        <taxon>Magnoliopsida</taxon>
        <taxon>eudicotyledons</taxon>
        <taxon>Gunneridae</taxon>
        <taxon>Pentapetalae</taxon>
        <taxon>asterids</taxon>
        <taxon>campanulids</taxon>
        <taxon>Asterales</taxon>
        <taxon>Asteraceae</taxon>
        <taxon>Asteroideae</taxon>
        <taxon>Anthemideae</taxon>
        <taxon>Anthemidinae</taxon>
        <taxon>Tanacetum</taxon>
    </lineage>
</organism>
<sequence>MPPNKTTTPMTDEAIRALISKGVADALAEHEANRSRNRRRMHVARECTFTDFLKCQPLNFKGTKGVVGLTQWTVSHEVSYGMTWKALKKMMTDKYCPRGEIKKLKIELWNLKVKESDEVEKYVGGLPHMIQGSVMASKPKTMQDAMEFATELMHQKIRTFVERQAENKRKLKKKEYAGTLPLCNKCKFHHNGPCTEGPCLAESAMRSKIMLYKSGFDRKLLVNNGEVKGVGKYVLELIFLDVMDPNLSLGKICLGENVIEISSDKIEGPEIRTPSRSSMTTANGKRQMISKEYQVKLCMEHEVKRGNKVVKKELIVALKGSIHLKDKIELDGKSVKEEEEAVKRIKGEALKEKDDPGAFIFPIRLEGQVNENALVDT</sequence>
<reference evidence="1" key="1">
    <citation type="journal article" date="2022" name="Int. J. Mol. Sci.">
        <title>Draft Genome of Tanacetum Coccineum: Genomic Comparison of Closely Related Tanacetum-Family Plants.</title>
        <authorList>
            <person name="Yamashiro T."/>
            <person name="Shiraishi A."/>
            <person name="Nakayama K."/>
            <person name="Satake H."/>
        </authorList>
    </citation>
    <scope>NUCLEOTIDE SEQUENCE</scope>
</reference>
<protein>
    <recommendedName>
        <fullName evidence="3">Retrotransposon gag domain-containing protein</fullName>
    </recommendedName>
</protein>
<accession>A0ABQ5GLU5</accession>
<gene>
    <name evidence="1" type="ORF">Tco_1042667</name>
</gene>
<comment type="caution">
    <text evidence="1">The sequence shown here is derived from an EMBL/GenBank/DDBJ whole genome shotgun (WGS) entry which is preliminary data.</text>
</comment>